<evidence type="ECO:0000313" key="1">
    <source>
        <dbReference type="EMBL" id="AKP53728.1"/>
    </source>
</evidence>
<proteinExistence type="predicted"/>
<keyword evidence="2" id="KW-1185">Reference proteome</keyword>
<reference evidence="1 2" key="1">
    <citation type="submission" date="2015-07" db="EMBL/GenBank/DDBJ databases">
        <authorList>
            <person name="Kim K.M."/>
        </authorList>
    </citation>
    <scope>NUCLEOTIDE SEQUENCE [LARGE SCALE GENOMIC DNA]</scope>
    <source>
        <strain evidence="1 2">KCTC 12363</strain>
    </source>
</reference>
<dbReference type="AlphaFoldDB" id="A0A0H4PL26"/>
<dbReference type="InterPro" id="IPR018673">
    <property type="entry name" value="DUF2141"/>
</dbReference>
<gene>
    <name evidence="1" type="ORF">CA2015_4385</name>
</gene>
<accession>A0A0H4PL26</accession>
<organism evidence="1 2">
    <name type="scientific">Cyclobacterium amurskyense</name>
    <dbReference type="NCBI Taxonomy" id="320787"/>
    <lineage>
        <taxon>Bacteria</taxon>
        <taxon>Pseudomonadati</taxon>
        <taxon>Bacteroidota</taxon>
        <taxon>Cytophagia</taxon>
        <taxon>Cytophagales</taxon>
        <taxon>Cyclobacteriaceae</taxon>
        <taxon>Cyclobacterium</taxon>
    </lineage>
</organism>
<dbReference type="OrthoDB" id="9788332at2"/>
<dbReference type="STRING" id="320787.CA2015_4385"/>
<protein>
    <recommendedName>
        <fullName evidence="3">DUF2141 domain-containing protein</fullName>
    </recommendedName>
</protein>
<sequence>MKITLILLCSIFQYAFNTPVANTTALSINNLDFELGGEVRIHIFKKQAIELGLEMEPVEKLEVPIKKAPYLILPELDPGEYMIAVFHDSNHNGKMDYNFFGKPKEGFGFSGEFICKVKTQNPESHYIRLNAGSQEITINVCY</sequence>
<evidence type="ECO:0008006" key="3">
    <source>
        <dbReference type="Google" id="ProtNLM"/>
    </source>
</evidence>
<dbReference type="KEGG" id="camu:CA2015_4385"/>
<dbReference type="RefSeq" id="WP_048643796.1">
    <property type="nucleotide sequence ID" value="NZ_CAXBGM010000076.1"/>
</dbReference>
<dbReference type="Pfam" id="PF09912">
    <property type="entry name" value="DUF2141"/>
    <property type="match status" value="1"/>
</dbReference>
<name>A0A0H4PL26_9BACT</name>
<dbReference type="Proteomes" id="UP000036520">
    <property type="component" value="Chromosome"/>
</dbReference>
<evidence type="ECO:0000313" key="2">
    <source>
        <dbReference type="Proteomes" id="UP000036520"/>
    </source>
</evidence>
<dbReference type="EMBL" id="CP012040">
    <property type="protein sequence ID" value="AKP53728.1"/>
    <property type="molecule type" value="Genomic_DNA"/>
</dbReference>